<protein>
    <submittedName>
        <fullName evidence="1">11328_t:CDS:1</fullName>
    </submittedName>
</protein>
<organism evidence="1 2">
    <name type="scientific">Funneliformis geosporum</name>
    <dbReference type="NCBI Taxonomy" id="1117311"/>
    <lineage>
        <taxon>Eukaryota</taxon>
        <taxon>Fungi</taxon>
        <taxon>Fungi incertae sedis</taxon>
        <taxon>Mucoromycota</taxon>
        <taxon>Glomeromycotina</taxon>
        <taxon>Glomeromycetes</taxon>
        <taxon>Glomerales</taxon>
        <taxon>Glomeraceae</taxon>
        <taxon>Funneliformis</taxon>
    </lineage>
</organism>
<accession>A0A9W4T2T8</accession>
<evidence type="ECO:0000313" key="2">
    <source>
        <dbReference type="Proteomes" id="UP001153678"/>
    </source>
</evidence>
<evidence type="ECO:0000313" key="1">
    <source>
        <dbReference type="EMBL" id="CAI2190384.1"/>
    </source>
</evidence>
<name>A0A9W4T2T8_9GLOM</name>
<dbReference type="EMBL" id="CAMKVN010006529">
    <property type="protein sequence ID" value="CAI2190384.1"/>
    <property type="molecule type" value="Genomic_DNA"/>
</dbReference>
<comment type="caution">
    <text evidence="1">The sequence shown here is derived from an EMBL/GenBank/DDBJ whole genome shotgun (WGS) entry which is preliminary data.</text>
</comment>
<reference evidence="1" key="1">
    <citation type="submission" date="2022-08" db="EMBL/GenBank/DDBJ databases">
        <authorList>
            <person name="Kallberg Y."/>
            <person name="Tangrot J."/>
            <person name="Rosling A."/>
        </authorList>
    </citation>
    <scope>NUCLEOTIDE SEQUENCE</scope>
    <source>
        <strain evidence="1">Wild A</strain>
    </source>
</reference>
<keyword evidence="2" id="KW-1185">Reference proteome</keyword>
<gene>
    <name evidence="1" type="ORF">FWILDA_LOCUS14549</name>
</gene>
<sequence length="101" mass="11582">MTPSFGILVDESTRSKAKYFVLCYQFWNQKNQISVITVAHLEDIPRCNANTIFNTVTKYIQQDGFSFNKCALWVTDNTAYMSGEKKEAVILFNKKNDTNAI</sequence>
<dbReference type="Proteomes" id="UP001153678">
    <property type="component" value="Unassembled WGS sequence"/>
</dbReference>
<dbReference type="AlphaFoldDB" id="A0A9W4T2T8"/>
<dbReference type="OrthoDB" id="2414520at2759"/>
<proteinExistence type="predicted"/>